<dbReference type="EMBL" id="JBHSPC010000009">
    <property type="protein sequence ID" value="MFC5669023.1"/>
    <property type="molecule type" value="Genomic_DNA"/>
</dbReference>
<accession>A0ABW0XGZ7</accession>
<gene>
    <name evidence="2" type="ORF">ACFP2V_02495</name>
</gene>
<proteinExistence type="predicted"/>
<reference evidence="3" key="1">
    <citation type="journal article" date="2019" name="Int. J. Syst. Evol. Microbiol.">
        <title>The Global Catalogue of Microorganisms (GCM) 10K type strain sequencing project: providing services to taxonomists for standard genome sequencing and annotation.</title>
        <authorList>
            <consortium name="The Broad Institute Genomics Platform"/>
            <consortium name="The Broad Institute Genome Sequencing Center for Infectious Disease"/>
            <person name="Wu L."/>
            <person name="Ma J."/>
        </authorList>
    </citation>
    <scope>NUCLEOTIDE SEQUENCE [LARGE SCALE GENOMIC DNA]</scope>
    <source>
        <strain evidence="3">JCM 13852</strain>
    </source>
</reference>
<organism evidence="2 3">
    <name type="scientific">Streptomyces incanus</name>
    <dbReference type="NCBI Taxonomy" id="887453"/>
    <lineage>
        <taxon>Bacteria</taxon>
        <taxon>Bacillati</taxon>
        <taxon>Actinomycetota</taxon>
        <taxon>Actinomycetes</taxon>
        <taxon>Kitasatosporales</taxon>
        <taxon>Streptomycetaceae</taxon>
        <taxon>Streptomyces</taxon>
    </lineage>
</organism>
<feature type="region of interest" description="Disordered" evidence="1">
    <location>
        <begin position="1"/>
        <end position="47"/>
    </location>
</feature>
<dbReference type="Proteomes" id="UP001596183">
    <property type="component" value="Unassembled WGS sequence"/>
</dbReference>
<comment type="caution">
    <text evidence="2">The sequence shown here is derived from an EMBL/GenBank/DDBJ whole genome shotgun (WGS) entry which is preliminary data.</text>
</comment>
<keyword evidence="3" id="KW-1185">Reference proteome</keyword>
<evidence type="ECO:0000313" key="2">
    <source>
        <dbReference type="EMBL" id="MFC5669023.1"/>
    </source>
</evidence>
<evidence type="ECO:0000313" key="3">
    <source>
        <dbReference type="Proteomes" id="UP001596183"/>
    </source>
</evidence>
<dbReference type="RefSeq" id="WP_381204700.1">
    <property type="nucleotide sequence ID" value="NZ_JBHSPC010000009.1"/>
</dbReference>
<protein>
    <submittedName>
        <fullName evidence="2">Uncharacterized protein</fullName>
    </submittedName>
</protein>
<sequence length="47" mass="5107">MSENPTWNLPQVPYAPDAGPESMTSHEVVHQPSQAEGEDEEPGESQS</sequence>
<evidence type="ECO:0000256" key="1">
    <source>
        <dbReference type="SAM" id="MobiDB-lite"/>
    </source>
</evidence>
<feature type="compositionally biased region" description="Acidic residues" evidence="1">
    <location>
        <begin position="36"/>
        <end position="47"/>
    </location>
</feature>
<name>A0ABW0XGZ7_9ACTN</name>